<proteinExistence type="predicted"/>
<accession>A0A0C3B5D4</accession>
<dbReference type="InParanoid" id="A0A0C3B5D4"/>
<organism evidence="2 3">
    <name type="scientific">Piloderma croceum (strain F 1598)</name>
    <dbReference type="NCBI Taxonomy" id="765440"/>
    <lineage>
        <taxon>Eukaryota</taxon>
        <taxon>Fungi</taxon>
        <taxon>Dikarya</taxon>
        <taxon>Basidiomycota</taxon>
        <taxon>Agaricomycotina</taxon>
        <taxon>Agaricomycetes</taxon>
        <taxon>Agaricomycetidae</taxon>
        <taxon>Atheliales</taxon>
        <taxon>Atheliaceae</taxon>
        <taxon>Piloderma</taxon>
    </lineage>
</organism>
<reference evidence="2 3" key="1">
    <citation type="submission" date="2014-04" db="EMBL/GenBank/DDBJ databases">
        <authorList>
            <consortium name="DOE Joint Genome Institute"/>
            <person name="Kuo A."/>
            <person name="Tarkka M."/>
            <person name="Buscot F."/>
            <person name="Kohler A."/>
            <person name="Nagy L.G."/>
            <person name="Floudas D."/>
            <person name="Copeland A."/>
            <person name="Barry K.W."/>
            <person name="Cichocki N."/>
            <person name="Veneault-Fourrey C."/>
            <person name="LaButti K."/>
            <person name="Lindquist E.A."/>
            <person name="Lipzen A."/>
            <person name="Lundell T."/>
            <person name="Morin E."/>
            <person name="Murat C."/>
            <person name="Sun H."/>
            <person name="Tunlid A."/>
            <person name="Henrissat B."/>
            <person name="Grigoriev I.V."/>
            <person name="Hibbett D.S."/>
            <person name="Martin F."/>
            <person name="Nordberg H.P."/>
            <person name="Cantor M.N."/>
            <person name="Hua S.X."/>
        </authorList>
    </citation>
    <scope>NUCLEOTIDE SEQUENCE [LARGE SCALE GENOMIC DNA]</scope>
    <source>
        <strain evidence="2 3">F 1598</strain>
    </source>
</reference>
<dbReference type="Gene3D" id="2.60.120.10">
    <property type="entry name" value="Jelly Rolls"/>
    <property type="match status" value="1"/>
</dbReference>
<evidence type="ECO:0000313" key="3">
    <source>
        <dbReference type="Proteomes" id="UP000054166"/>
    </source>
</evidence>
<evidence type="ECO:0000259" key="1">
    <source>
        <dbReference type="Pfam" id="PF05899"/>
    </source>
</evidence>
<protein>
    <recommendedName>
        <fullName evidence="1">(S)-ureidoglycine aminohydrolase cupin domain-containing protein</fullName>
    </recommendedName>
</protein>
<gene>
    <name evidence="2" type="ORF">PILCRDRAFT_93449</name>
</gene>
<evidence type="ECO:0000313" key="2">
    <source>
        <dbReference type="EMBL" id="KIM72487.1"/>
    </source>
</evidence>
<dbReference type="InterPro" id="IPR011051">
    <property type="entry name" value="RmlC_Cupin_sf"/>
</dbReference>
<reference evidence="3" key="2">
    <citation type="submission" date="2015-01" db="EMBL/GenBank/DDBJ databases">
        <title>Evolutionary Origins and Diversification of the Mycorrhizal Mutualists.</title>
        <authorList>
            <consortium name="DOE Joint Genome Institute"/>
            <consortium name="Mycorrhizal Genomics Consortium"/>
            <person name="Kohler A."/>
            <person name="Kuo A."/>
            <person name="Nagy L.G."/>
            <person name="Floudas D."/>
            <person name="Copeland A."/>
            <person name="Barry K.W."/>
            <person name="Cichocki N."/>
            <person name="Veneault-Fourrey C."/>
            <person name="LaButti K."/>
            <person name="Lindquist E.A."/>
            <person name="Lipzen A."/>
            <person name="Lundell T."/>
            <person name="Morin E."/>
            <person name="Murat C."/>
            <person name="Riley R."/>
            <person name="Ohm R."/>
            <person name="Sun H."/>
            <person name="Tunlid A."/>
            <person name="Henrissat B."/>
            <person name="Grigoriev I.V."/>
            <person name="Hibbett D.S."/>
            <person name="Martin F."/>
        </authorList>
    </citation>
    <scope>NUCLEOTIDE SEQUENCE [LARGE SCALE GENOMIC DNA]</scope>
    <source>
        <strain evidence="3">F 1598</strain>
    </source>
</reference>
<sequence>MSFTVKDTAPEFAALTHIKNNFYFSEMLGNAEKKKQASCGIFSIEGGKETTLKVPSDGFNYIIEGELYLEDVANGRAPVRLEAGHVAHVAKGSTLRWSTPTKCKGFFVGLKAFGDHSFQSDVY</sequence>
<dbReference type="Pfam" id="PF05899">
    <property type="entry name" value="Cupin_3"/>
    <property type="match status" value="1"/>
</dbReference>
<dbReference type="InterPro" id="IPR008579">
    <property type="entry name" value="UGlyAH_Cupin_dom"/>
</dbReference>
<dbReference type="InterPro" id="IPR014710">
    <property type="entry name" value="RmlC-like_jellyroll"/>
</dbReference>
<dbReference type="EMBL" id="KN833128">
    <property type="protein sequence ID" value="KIM72487.1"/>
    <property type="molecule type" value="Genomic_DNA"/>
</dbReference>
<dbReference type="OrthoDB" id="3346152at2759"/>
<dbReference type="Proteomes" id="UP000054166">
    <property type="component" value="Unassembled WGS sequence"/>
</dbReference>
<name>A0A0C3B5D4_PILCF</name>
<dbReference type="AlphaFoldDB" id="A0A0C3B5D4"/>
<keyword evidence="3" id="KW-1185">Reference proteome</keyword>
<dbReference type="HOGENOM" id="CLU_141740_1_0_1"/>
<dbReference type="SUPFAM" id="SSF51182">
    <property type="entry name" value="RmlC-like cupins"/>
    <property type="match status" value="1"/>
</dbReference>
<feature type="domain" description="(S)-ureidoglycine aminohydrolase cupin" evidence="1">
    <location>
        <begin position="33"/>
        <end position="99"/>
    </location>
</feature>